<name>A0A6J4HU88_9ACTN</name>
<feature type="compositionally biased region" description="Basic residues" evidence="1">
    <location>
        <begin position="33"/>
        <end position="51"/>
    </location>
</feature>
<feature type="compositionally biased region" description="Low complexity" evidence="1">
    <location>
        <begin position="67"/>
        <end position="85"/>
    </location>
</feature>
<feature type="compositionally biased region" description="Low complexity" evidence="1">
    <location>
        <begin position="9"/>
        <end position="32"/>
    </location>
</feature>
<sequence length="85" mass="9004">CRTCPVPPSSSSSWPSSCSCSGAPSSPSWPGRSARRRPSSRSRPGRTKRPTPPRSFAATVTRRSPCRRPSSMPSSSSGSRRPSGT</sequence>
<dbReference type="EMBL" id="CADCSZ010000078">
    <property type="protein sequence ID" value="CAA9233106.1"/>
    <property type="molecule type" value="Genomic_DNA"/>
</dbReference>
<gene>
    <name evidence="2" type="ORF">AVDCRST_MAG76-1284</name>
</gene>
<feature type="non-terminal residue" evidence="2">
    <location>
        <position position="85"/>
    </location>
</feature>
<evidence type="ECO:0000313" key="2">
    <source>
        <dbReference type="EMBL" id="CAA9233106.1"/>
    </source>
</evidence>
<organism evidence="2">
    <name type="scientific">uncultured Acidimicrobiales bacterium</name>
    <dbReference type="NCBI Taxonomy" id="310071"/>
    <lineage>
        <taxon>Bacteria</taxon>
        <taxon>Bacillati</taxon>
        <taxon>Actinomycetota</taxon>
        <taxon>Acidimicrobiia</taxon>
        <taxon>Acidimicrobiales</taxon>
        <taxon>environmental samples</taxon>
    </lineage>
</organism>
<accession>A0A6J4HU88</accession>
<proteinExistence type="predicted"/>
<dbReference type="AlphaFoldDB" id="A0A6J4HU88"/>
<feature type="non-terminal residue" evidence="2">
    <location>
        <position position="1"/>
    </location>
</feature>
<protein>
    <submittedName>
        <fullName evidence="2">Uncharacterized protein</fullName>
    </submittedName>
</protein>
<evidence type="ECO:0000256" key="1">
    <source>
        <dbReference type="SAM" id="MobiDB-lite"/>
    </source>
</evidence>
<feature type="region of interest" description="Disordered" evidence="1">
    <location>
        <begin position="1"/>
        <end position="85"/>
    </location>
</feature>
<reference evidence="2" key="1">
    <citation type="submission" date="2020-02" db="EMBL/GenBank/DDBJ databases">
        <authorList>
            <person name="Meier V. D."/>
        </authorList>
    </citation>
    <scope>NUCLEOTIDE SEQUENCE</scope>
    <source>
        <strain evidence="2">AVDCRST_MAG76</strain>
    </source>
</reference>